<comment type="caution">
    <text evidence="2">The sequence shown here is derived from an EMBL/GenBank/DDBJ whole genome shotgun (WGS) entry which is preliminary data.</text>
</comment>
<keyword evidence="3" id="KW-1185">Reference proteome</keyword>
<accession>A0A845M0G2</accession>
<protein>
    <submittedName>
        <fullName evidence="2">Antibiotic biosynthesis monooxygenase</fullName>
    </submittedName>
</protein>
<dbReference type="PROSITE" id="PS51725">
    <property type="entry name" value="ABM"/>
    <property type="match status" value="1"/>
</dbReference>
<dbReference type="InterPro" id="IPR007138">
    <property type="entry name" value="ABM_dom"/>
</dbReference>
<dbReference type="Proteomes" id="UP000467322">
    <property type="component" value="Unassembled WGS sequence"/>
</dbReference>
<gene>
    <name evidence="2" type="ORF">GQE99_06210</name>
</gene>
<sequence length="105" mass="12275">MSTHETQSDRQTVLTTFETTPGTCQDLLDLLTDAYDTYISKQPGFISARLHVNDAQTRIANYSQWTRREDFQAMLRSDEMRKRNRVINDLCRSFEPVMYDVVATF</sequence>
<dbReference type="EMBL" id="WTUX01000010">
    <property type="protein sequence ID" value="MZR12612.1"/>
    <property type="molecule type" value="Genomic_DNA"/>
</dbReference>
<proteinExistence type="predicted"/>
<dbReference type="Gene3D" id="3.30.70.100">
    <property type="match status" value="1"/>
</dbReference>
<keyword evidence="2" id="KW-0503">Monooxygenase</keyword>
<name>A0A845M0G2_9RHOB</name>
<keyword evidence="2" id="KW-0560">Oxidoreductase</keyword>
<reference evidence="2 3" key="1">
    <citation type="submission" date="2019-12" db="EMBL/GenBank/DDBJ databases">
        <title>Maritimibacter sp. nov. sp. isolated from sea sand.</title>
        <authorList>
            <person name="Kim J."/>
            <person name="Jeong S.E."/>
            <person name="Jung H.S."/>
            <person name="Jeon C.O."/>
        </authorList>
    </citation>
    <scope>NUCLEOTIDE SEQUENCE [LARGE SCALE GENOMIC DNA]</scope>
    <source>
        <strain evidence="2 3">DP07</strain>
    </source>
</reference>
<evidence type="ECO:0000259" key="1">
    <source>
        <dbReference type="PROSITE" id="PS51725"/>
    </source>
</evidence>
<dbReference type="AlphaFoldDB" id="A0A845M0G2"/>
<evidence type="ECO:0000313" key="2">
    <source>
        <dbReference type="EMBL" id="MZR12612.1"/>
    </source>
</evidence>
<dbReference type="RefSeq" id="WP_161350719.1">
    <property type="nucleotide sequence ID" value="NZ_WTUX01000010.1"/>
</dbReference>
<dbReference type="Pfam" id="PF03992">
    <property type="entry name" value="ABM"/>
    <property type="match status" value="1"/>
</dbReference>
<evidence type="ECO:0000313" key="3">
    <source>
        <dbReference type="Proteomes" id="UP000467322"/>
    </source>
</evidence>
<organism evidence="2 3">
    <name type="scientific">Maritimibacter harenae</name>
    <dbReference type="NCBI Taxonomy" id="2606218"/>
    <lineage>
        <taxon>Bacteria</taxon>
        <taxon>Pseudomonadati</taxon>
        <taxon>Pseudomonadota</taxon>
        <taxon>Alphaproteobacteria</taxon>
        <taxon>Rhodobacterales</taxon>
        <taxon>Roseobacteraceae</taxon>
        <taxon>Maritimibacter</taxon>
    </lineage>
</organism>
<dbReference type="InterPro" id="IPR011008">
    <property type="entry name" value="Dimeric_a/b-barrel"/>
</dbReference>
<feature type="domain" description="ABM" evidence="1">
    <location>
        <begin position="11"/>
        <end position="102"/>
    </location>
</feature>
<dbReference type="SUPFAM" id="SSF54909">
    <property type="entry name" value="Dimeric alpha+beta barrel"/>
    <property type="match status" value="1"/>
</dbReference>
<dbReference type="GO" id="GO:0004497">
    <property type="term" value="F:monooxygenase activity"/>
    <property type="evidence" value="ECO:0007669"/>
    <property type="project" value="UniProtKB-KW"/>
</dbReference>